<evidence type="ECO:0000256" key="1">
    <source>
        <dbReference type="ARBA" id="ARBA00001933"/>
    </source>
</evidence>
<evidence type="ECO:0000313" key="8">
    <source>
        <dbReference type="EMBL" id="TQM61922.1"/>
    </source>
</evidence>
<dbReference type="AlphaFoldDB" id="A0A543HUE2"/>
<dbReference type="Proteomes" id="UP000316747">
    <property type="component" value="Unassembled WGS sequence"/>
</dbReference>
<dbReference type="GO" id="GO:0030170">
    <property type="term" value="F:pyridoxal phosphate binding"/>
    <property type="evidence" value="ECO:0007669"/>
    <property type="project" value="InterPro"/>
</dbReference>
<dbReference type="Pfam" id="PF00282">
    <property type="entry name" value="Pyridoxal_deC"/>
    <property type="match status" value="1"/>
</dbReference>
<dbReference type="PANTHER" id="PTHR11999">
    <property type="entry name" value="GROUP II PYRIDOXAL-5-PHOSPHATE DECARBOXYLASE"/>
    <property type="match status" value="1"/>
</dbReference>
<dbReference type="GO" id="GO:0004058">
    <property type="term" value="F:aromatic-L-amino-acid decarboxylase activity"/>
    <property type="evidence" value="ECO:0007669"/>
    <property type="project" value="UniProtKB-ARBA"/>
</dbReference>
<dbReference type="InterPro" id="IPR021115">
    <property type="entry name" value="Pyridoxal-P_BS"/>
</dbReference>
<evidence type="ECO:0000313" key="9">
    <source>
        <dbReference type="Proteomes" id="UP000316747"/>
    </source>
</evidence>
<keyword evidence="3" id="KW-0210">Decarboxylase</keyword>
<comment type="cofactor">
    <cofactor evidence="1 6 7">
        <name>pyridoxal 5'-phosphate</name>
        <dbReference type="ChEBI" id="CHEBI:597326"/>
    </cofactor>
</comment>
<keyword evidence="4 6" id="KW-0663">Pyridoxal phosphate</keyword>
<dbReference type="InterPro" id="IPR015424">
    <property type="entry name" value="PyrdxlP-dep_Trfase"/>
</dbReference>
<dbReference type="InterPro" id="IPR010977">
    <property type="entry name" value="Aromatic_deC"/>
</dbReference>
<dbReference type="PANTHER" id="PTHR11999:SF70">
    <property type="entry name" value="MIP05841P"/>
    <property type="match status" value="1"/>
</dbReference>
<feature type="modified residue" description="N6-(pyridoxal phosphate)lysine" evidence="6">
    <location>
        <position position="289"/>
    </location>
</feature>
<dbReference type="GO" id="GO:0019752">
    <property type="term" value="P:carboxylic acid metabolic process"/>
    <property type="evidence" value="ECO:0007669"/>
    <property type="project" value="InterPro"/>
</dbReference>
<comment type="caution">
    <text evidence="8">The sequence shown here is derived from an EMBL/GenBank/DDBJ whole genome shotgun (WGS) entry which is preliminary data.</text>
</comment>
<protein>
    <submittedName>
        <fullName evidence="8">Glutamate/tyrosine decarboxylase-like PLP-dependent enzyme</fullName>
    </submittedName>
</protein>
<accession>A0A543HUE2</accession>
<gene>
    <name evidence="8" type="ORF">FBY41_1943</name>
</gene>
<reference evidence="8 9" key="1">
    <citation type="submission" date="2019-06" db="EMBL/GenBank/DDBJ databases">
        <title>Genome sequencing of plant associated microbes to promote plant fitness in Sorghum bicolor and Oryza sativa.</title>
        <authorList>
            <person name="Coleman-Derr D."/>
        </authorList>
    </citation>
    <scope>NUCLEOTIDE SEQUENCE [LARGE SCALE GENOMIC DNA]</scope>
    <source>
        <strain evidence="8 9">KV-663</strain>
    </source>
</reference>
<evidence type="ECO:0000256" key="2">
    <source>
        <dbReference type="ARBA" id="ARBA00009533"/>
    </source>
</evidence>
<evidence type="ECO:0000256" key="3">
    <source>
        <dbReference type="ARBA" id="ARBA00022793"/>
    </source>
</evidence>
<keyword evidence="5 7" id="KW-0456">Lyase</keyword>
<comment type="similarity">
    <text evidence="2 7">Belongs to the group II decarboxylase family.</text>
</comment>
<dbReference type="Gene3D" id="3.40.640.10">
    <property type="entry name" value="Type I PLP-dependent aspartate aminotransferase-like (Major domain)"/>
    <property type="match status" value="1"/>
</dbReference>
<evidence type="ECO:0000256" key="6">
    <source>
        <dbReference type="PIRSR" id="PIRSR602129-50"/>
    </source>
</evidence>
<evidence type="ECO:0000256" key="7">
    <source>
        <dbReference type="RuleBase" id="RU000382"/>
    </source>
</evidence>
<evidence type="ECO:0000256" key="5">
    <source>
        <dbReference type="ARBA" id="ARBA00023239"/>
    </source>
</evidence>
<dbReference type="RefSeq" id="WP_141843894.1">
    <property type="nucleotide sequence ID" value="NZ_VFPM01000002.1"/>
</dbReference>
<proteinExistence type="inferred from homology"/>
<sequence>MHSFDKDPDHIAVEKVLTYARERLLMDPIPLDGPQSEDYLLSAAGQTITAAGLGSTRAMELFEHTLAPACLSTDHPRYLSFIPCAPTREAAAFDVVVGASSIYGGSWMEGAGAVYAENQALRWIADLAGLPEEAGGVFVPGGTVGNLSALVTARHTARAKAVAEGTGARPFRIAATDNAHSSVVSMAAVMDAEVCGVAVDDMLRMTGPELRRTLEEHGPETFFAVVATSGTTNFGVVDDLDGVAEVCEEFGIWLHVDGAYGGAGLAAPSVRHLYEGIERADSFIVDPHKWLFAPFDCCALIYRDPELARIAHTQEAGYLDVITRSAEWNPTDYSIGLTRRARGLPLWYSLAVHGTDAYVEAIEDTLAVTRHAAAEIDKRPYLEAVREPDLSVIVFRRLGWSAEDYQAWTDRLLDREFAFVVPTTFRGETLTRFAVVNPHTTKEDITAILDTMA</sequence>
<organism evidence="8 9">
    <name type="scientific">Humibacillus xanthopallidus</name>
    <dbReference type="NCBI Taxonomy" id="412689"/>
    <lineage>
        <taxon>Bacteria</taxon>
        <taxon>Bacillati</taxon>
        <taxon>Actinomycetota</taxon>
        <taxon>Actinomycetes</taxon>
        <taxon>Micrococcales</taxon>
        <taxon>Intrasporangiaceae</taxon>
        <taxon>Humibacillus</taxon>
    </lineage>
</organism>
<dbReference type="InterPro" id="IPR015422">
    <property type="entry name" value="PyrdxlP-dep_Trfase_small"/>
</dbReference>
<dbReference type="EMBL" id="VFPM01000002">
    <property type="protein sequence ID" value="TQM61922.1"/>
    <property type="molecule type" value="Genomic_DNA"/>
</dbReference>
<dbReference type="SUPFAM" id="SSF53383">
    <property type="entry name" value="PLP-dependent transferases"/>
    <property type="match status" value="1"/>
</dbReference>
<dbReference type="InterPro" id="IPR015421">
    <property type="entry name" value="PyrdxlP-dep_Trfase_major"/>
</dbReference>
<evidence type="ECO:0000256" key="4">
    <source>
        <dbReference type="ARBA" id="ARBA00022898"/>
    </source>
</evidence>
<keyword evidence="9" id="KW-1185">Reference proteome</keyword>
<dbReference type="Gene3D" id="3.90.1150.10">
    <property type="entry name" value="Aspartate Aminotransferase, domain 1"/>
    <property type="match status" value="1"/>
</dbReference>
<dbReference type="OrthoDB" id="3335676at2"/>
<dbReference type="InterPro" id="IPR002129">
    <property type="entry name" value="PyrdxlP-dep_de-COase"/>
</dbReference>
<name>A0A543HUE2_9MICO</name>
<dbReference type="PROSITE" id="PS00392">
    <property type="entry name" value="DDC_GAD_HDC_YDC"/>
    <property type="match status" value="1"/>
</dbReference>